<dbReference type="RefSeq" id="WP_029096382.1">
    <property type="nucleotide sequence ID" value="NZ_BRLG01000048.1"/>
</dbReference>
<reference evidence="8" key="1">
    <citation type="submission" date="2017-09" db="EMBL/GenBank/DDBJ databases">
        <title>FDA dAtabase for Regulatory Grade micrObial Sequences (FDA-ARGOS): Supporting development and validation of Infectious Disease Dx tests.</title>
        <authorList>
            <person name="Minogue T."/>
            <person name="Wolcott M."/>
            <person name="Wasieloski L."/>
            <person name="Aguilar W."/>
            <person name="Moore D."/>
            <person name="Tallon L."/>
            <person name="Sadzewicz L."/>
            <person name="Ott S."/>
            <person name="Zhao X."/>
            <person name="Nagaraj S."/>
            <person name="Vavikolanu K."/>
            <person name="Aluvathingal J."/>
            <person name="Nadendla S."/>
            <person name="Sichtig H."/>
        </authorList>
    </citation>
    <scope>NUCLEOTIDE SEQUENCE [LARGE SCALE GENOMIC DNA]</scope>
    <source>
        <strain evidence="8">FDAARGOS_387</strain>
    </source>
</reference>
<dbReference type="InterPro" id="IPR028082">
    <property type="entry name" value="Peripla_BP_I"/>
</dbReference>
<dbReference type="AlphaFoldDB" id="A0A2C6D069"/>
<dbReference type="InterPro" id="IPR046335">
    <property type="entry name" value="LacI/GalR-like_sensor"/>
</dbReference>
<dbReference type="Proteomes" id="UP000373449">
    <property type="component" value="Unassembled WGS sequence"/>
</dbReference>
<name>A0A2C6D069_9GAMM</name>
<dbReference type="Gene3D" id="3.40.50.2300">
    <property type="match status" value="2"/>
</dbReference>
<evidence type="ECO:0000313" key="6">
    <source>
        <dbReference type="EMBL" id="PHI32329.1"/>
    </source>
</evidence>
<dbReference type="InterPro" id="IPR010982">
    <property type="entry name" value="Lambda_DNA-bd_dom_sf"/>
</dbReference>
<dbReference type="OrthoDB" id="6502744at2"/>
<dbReference type="PANTHER" id="PTHR30146">
    <property type="entry name" value="LACI-RELATED TRANSCRIPTIONAL REPRESSOR"/>
    <property type="match status" value="1"/>
</dbReference>
<dbReference type="GO" id="GO:0000976">
    <property type="term" value="F:transcription cis-regulatory region binding"/>
    <property type="evidence" value="ECO:0007669"/>
    <property type="project" value="TreeGrafter"/>
</dbReference>
<dbReference type="Gene3D" id="1.10.260.40">
    <property type="entry name" value="lambda repressor-like DNA-binding domains"/>
    <property type="match status" value="1"/>
</dbReference>
<evidence type="ECO:0000313" key="9">
    <source>
        <dbReference type="Proteomes" id="UP000373449"/>
    </source>
</evidence>
<organism evidence="6 8">
    <name type="scientific">Budvicia aquatica</name>
    <dbReference type="NCBI Taxonomy" id="82979"/>
    <lineage>
        <taxon>Bacteria</taxon>
        <taxon>Pseudomonadati</taxon>
        <taxon>Pseudomonadota</taxon>
        <taxon>Gammaproteobacteria</taxon>
        <taxon>Enterobacterales</taxon>
        <taxon>Budviciaceae</taxon>
        <taxon>Budvicia</taxon>
    </lineage>
</organism>
<evidence type="ECO:0000256" key="2">
    <source>
        <dbReference type="ARBA" id="ARBA00023015"/>
    </source>
</evidence>
<dbReference type="EMBL" id="CAADJA010000002">
    <property type="protein sequence ID" value="VFS45288.1"/>
    <property type="molecule type" value="Genomic_DNA"/>
</dbReference>
<keyword evidence="1" id="KW-0678">Repressor</keyword>
<reference evidence="7 9" key="3">
    <citation type="submission" date="2019-03" db="EMBL/GenBank/DDBJ databases">
        <authorList>
            <consortium name="Pathogen Informatics"/>
        </authorList>
    </citation>
    <scope>NUCLEOTIDE SEQUENCE [LARGE SCALE GENOMIC DNA]</scope>
    <source>
        <strain evidence="7 9">NCTC12282</strain>
    </source>
</reference>
<dbReference type="Proteomes" id="UP000224974">
    <property type="component" value="Unassembled WGS sequence"/>
</dbReference>
<protein>
    <submittedName>
        <fullName evidence="7">HTH-type transcriptional repressor CytR</fullName>
    </submittedName>
    <submittedName>
        <fullName evidence="6">LacI family transcriptional regulator</fullName>
    </submittedName>
</protein>
<dbReference type="STRING" id="1111728.GCA_000427805_01410"/>
<dbReference type="SUPFAM" id="SSF47413">
    <property type="entry name" value="lambda repressor-like DNA-binding domains"/>
    <property type="match status" value="1"/>
</dbReference>
<keyword evidence="4" id="KW-0804">Transcription</keyword>
<keyword evidence="2" id="KW-0805">Transcription regulation</keyword>
<evidence type="ECO:0000256" key="4">
    <source>
        <dbReference type="ARBA" id="ARBA00023163"/>
    </source>
</evidence>
<dbReference type="EMBL" id="PDDX01000001">
    <property type="protein sequence ID" value="PHI32329.1"/>
    <property type="molecule type" value="Genomic_DNA"/>
</dbReference>
<dbReference type="PANTHER" id="PTHR30146:SF151">
    <property type="entry name" value="HTH-TYPE TRANSCRIPTIONAL REPRESSOR CYTR"/>
    <property type="match status" value="1"/>
</dbReference>
<keyword evidence="3" id="KW-0238">DNA-binding</keyword>
<evidence type="ECO:0000256" key="3">
    <source>
        <dbReference type="ARBA" id="ARBA00023125"/>
    </source>
</evidence>
<reference evidence="6" key="2">
    <citation type="submission" date="2017-09" db="EMBL/GenBank/DDBJ databases">
        <title>FDA dAtabase for Regulatory Grade micrObial Sequences (FDA-ARGOS): Supporting development and validation of Infectious Disease Dx tests.</title>
        <authorList>
            <person name="Minogue T."/>
            <person name="Wolcott M."/>
            <person name="Wasieloski L."/>
            <person name="Aguilar W."/>
            <person name="Moore D."/>
            <person name="Tallon L.J."/>
            <person name="Sadzewicz L."/>
            <person name="Ott S."/>
            <person name="Zhao X."/>
            <person name="Nagaraj S."/>
            <person name="Vavikolanu K."/>
            <person name="Aluvathingal J."/>
            <person name="Nadendla S."/>
            <person name="Sichtig H."/>
        </authorList>
    </citation>
    <scope>NUCLEOTIDE SEQUENCE</scope>
    <source>
        <strain evidence="6">FDAARGOS_387</strain>
    </source>
</reference>
<dbReference type="CDD" id="cd06267">
    <property type="entry name" value="PBP1_LacI_sugar_binding-like"/>
    <property type="match status" value="1"/>
</dbReference>
<evidence type="ECO:0000313" key="7">
    <source>
        <dbReference type="EMBL" id="VFS45288.1"/>
    </source>
</evidence>
<evidence type="ECO:0000259" key="5">
    <source>
        <dbReference type="Pfam" id="PF13377"/>
    </source>
</evidence>
<evidence type="ECO:0000256" key="1">
    <source>
        <dbReference type="ARBA" id="ARBA00022491"/>
    </source>
</evidence>
<feature type="domain" description="Transcriptional regulator LacI/GalR-like sensor" evidence="5">
    <location>
        <begin position="173"/>
        <end position="337"/>
    </location>
</feature>
<evidence type="ECO:0000313" key="8">
    <source>
        <dbReference type="Proteomes" id="UP000224974"/>
    </source>
</evidence>
<accession>A0A2C6D069</accession>
<dbReference type="Pfam" id="PF13377">
    <property type="entry name" value="Peripla_BP_3"/>
    <property type="match status" value="1"/>
</dbReference>
<dbReference type="SUPFAM" id="SSF53822">
    <property type="entry name" value="Periplasmic binding protein-like I"/>
    <property type="match status" value="1"/>
</dbReference>
<keyword evidence="8" id="KW-1185">Reference proteome</keyword>
<dbReference type="GO" id="GO:0003700">
    <property type="term" value="F:DNA-binding transcription factor activity"/>
    <property type="evidence" value="ECO:0007669"/>
    <property type="project" value="TreeGrafter"/>
</dbReference>
<gene>
    <name evidence="7" type="primary">cytR_1</name>
    <name evidence="6" type="ORF">CRN84_24925</name>
    <name evidence="7" type="ORF">NCTC12282_00160</name>
</gene>
<sequence>MNGKLKIREISDSTGLSISTVSRVLAGKSNTSDKAKSLVMNYAKSQGILSDIYGGRLLLNHLTIFAPPRAFDIRTDVFYHKVIQGVVQALEKREVHIRYCGIEENNSDTSLFLERITDPMTEAALIIGIDDPHIHTLAADLKKPCVLINCYDKSMQLDCVAPDHRLIGEFSANYLIRQGHRKILTLICPRRITMERRLSGIKSAYIDNNIEFIEPLHLVTTSGFSTAESELAIGQYFSQTAPEDYPTAILAGGEFMSAGAINALKNMGMSVPADISVMSMDGFSISAIHGIELTSLQVPCSELGEEAINLLQQRILRPESSYRTQLLQGKLAVKESVKPASAYKNNTAIDHRLYD</sequence>
<proteinExistence type="predicted"/>